<organism evidence="2 3">
    <name type="scientific">Rhodotorula diobovata</name>
    <dbReference type="NCBI Taxonomy" id="5288"/>
    <lineage>
        <taxon>Eukaryota</taxon>
        <taxon>Fungi</taxon>
        <taxon>Dikarya</taxon>
        <taxon>Basidiomycota</taxon>
        <taxon>Pucciniomycotina</taxon>
        <taxon>Microbotryomycetes</taxon>
        <taxon>Sporidiobolales</taxon>
        <taxon>Sporidiobolaceae</taxon>
        <taxon>Rhodotorula</taxon>
    </lineage>
</organism>
<dbReference type="OrthoDB" id="2534623at2759"/>
<evidence type="ECO:0000313" key="3">
    <source>
        <dbReference type="Proteomes" id="UP000311382"/>
    </source>
</evidence>
<feature type="chain" id="PRO_5023109472" evidence="1">
    <location>
        <begin position="26"/>
        <end position="241"/>
    </location>
</feature>
<keyword evidence="1" id="KW-0732">Signal</keyword>
<dbReference type="Proteomes" id="UP000311382">
    <property type="component" value="Unassembled WGS sequence"/>
</dbReference>
<proteinExistence type="predicted"/>
<reference evidence="2 3" key="1">
    <citation type="submission" date="2019-03" db="EMBL/GenBank/DDBJ databases">
        <title>Rhodosporidium diobovatum UCD-FST 08-225 genome sequencing, assembly, and annotation.</title>
        <authorList>
            <person name="Fakankun I.U."/>
            <person name="Fristensky B."/>
            <person name="Levin D.B."/>
        </authorList>
    </citation>
    <scope>NUCLEOTIDE SEQUENCE [LARGE SCALE GENOMIC DNA]</scope>
    <source>
        <strain evidence="2 3">UCD-FST 08-225</strain>
    </source>
</reference>
<accession>A0A5C5FLI0</accession>
<gene>
    <name evidence="2" type="ORF">DMC30DRAFT_137820</name>
</gene>
<dbReference type="AlphaFoldDB" id="A0A5C5FLI0"/>
<evidence type="ECO:0000313" key="2">
    <source>
        <dbReference type="EMBL" id="TNY17162.1"/>
    </source>
</evidence>
<dbReference type="EMBL" id="SOZI01000235">
    <property type="protein sequence ID" value="TNY17162.1"/>
    <property type="molecule type" value="Genomic_DNA"/>
</dbReference>
<keyword evidence="3" id="KW-1185">Reference proteome</keyword>
<protein>
    <submittedName>
        <fullName evidence="2">Uncharacterized protein</fullName>
    </submittedName>
</protein>
<feature type="signal peptide" evidence="1">
    <location>
        <begin position="1"/>
        <end position="25"/>
    </location>
</feature>
<evidence type="ECO:0000256" key="1">
    <source>
        <dbReference type="SAM" id="SignalP"/>
    </source>
</evidence>
<name>A0A5C5FLI0_9BASI</name>
<comment type="caution">
    <text evidence="2">The sequence shown here is derived from an EMBL/GenBank/DDBJ whole genome shotgun (WGS) entry which is preliminary data.</text>
</comment>
<sequence>MSAKPHKFWPSVGSVWSHWSDLLLATQLAALRAGFNYVGKTWDPASPAYLKLRCQVEAHARRKNRCRHALVGAAPVDPQDPSGAWMVTAVTATNLEARRHPTHCNGIGLSRRLKKKPAGRGALGPGDVITGFRDLHTLEGSLRADARRTGRFLSFGAVPKTECDLEFKCVLGTATCPFRVRLHETGEPGEEPQWRCLEIKRTHTFVSGASVPQDRLKRRLDFFVSPLPHARVTVLTFQRTM</sequence>